<dbReference type="Proteomes" id="UP000287872">
    <property type="component" value="Unassembled WGS sequence"/>
</dbReference>
<organism evidence="1 2">
    <name type="scientific">Clostridium tagluense</name>
    <dbReference type="NCBI Taxonomy" id="360422"/>
    <lineage>
        <taxon>Bacteria</taxon>
        <taxon>Bacillati</taxon>
        <taxon>Bacillota</taxon>
        <taxon>Clostridia</taxon>
        <taxon>Eubacteriales</taxon>
        <taxon>Clostridiaceae</taxon>
        <taxon>Clostridium</taxon>
    </lineage>
</organism>
<dbReference type="Pfam" id="PF08843">
    <property type="entry name" value="AbiEii"/>
    <property type="match status" value="1"/>
</dbReference>
<protein>
    <submittedName>
        <fullName evidence="1">Abortive infection protein</fullName>
    </submittedName>
</protein>
<evidence type="ECO:0000313" key="1">
    <source>
        <dbReference type="EMBL" id="GCD12785.1"/>
    </source>
</evidence>
<dbReference type="EMBL" id="BHYK01000041">
    <property type="protein sequence ID" value="GCD12785.1"/>
    <property type="molecule type" value="Genomic_DNA"/>
</dbReference>
<gene>
    <name evidence="1" type="ORF">Ctaglu_44080</name>
</gene>
<dbReference type="AlphaFoldDB" id="A0A401UTA8"/>
<name>A0A401UTA8_9CLOT</name>
<dbReference type="OrthoDB" id="9808443at2"/>
<accession>A0A401UTA8</accession>
<dbReference type="RefSeq" id="WP_125005742.1">
    <property type="nucleotide sequence ID" value="NZ_BHYK01000041.1"/>
</dbReference>
<comment type="caution">
    <text evidence="1">The sequence shown here is derived from an EMBL/GenBank/DDBJ whole genome shotgun (WGS) entry which is preliminary data.</text>
</comment>
<keyword evidence="2" id="KW-1185">Reference proteome</keyword>
<evidence type="ECO:0000313" key="2">
    <source>
        <dbReference type="Proteomes" id="UP000287872"/>
    </source>
</evidence>
<dbReference type="InterPro" id="IPR014942">
    <property type="entry name" value="AbiEii"/>
</dbReference>
<reference evidence="1 2" key="1">
    <citation type="submission" date="2018-11" db="EMBL/GenBank/DDBJ databases">
        <title>Genome sequencing and assembly of Clostridium tagluense strain A121.</title>
        <authorList>
            <person name="Murakami T."/>
            <person name="Segawa T."/>
            <person name="Shcherbakova V.A."/>
            <person name="Mori H."/>
            <person name="Yoshimura Y."/>
        </authorList>
    </citation>
    <scope>NUCLEOTIDE SEQUENCE [LARGE SCALE GENOMIC DNA]</scope>
    <source>
        <strain evidence="1 2">A121</strain>
    </source>
</reference>
<sequence>MSSKGMSLKAKIKNLAKSKDMSAQVVLQNYMFERFLERISKSEYKNKFILKGGMLIAAIVGIDNRSTMDMDATLKGYPLNEDSLSRAINDICSIDVDDDVIFSYIKVEPTREDDDYGGYRASIQSVYDTIITPMQIDITTGDAITPREILYRFKMIFDDNTIDIWAYNIETVLAEKYETILRRGEFNTRLRDFYDIYILTKTQDFNKKLFNEAILKTSKHKGTTHIFENIEKRISVVENSKDLKKLWDKYKKNYSYAKDVSFEDIVFVLKELLVSIK</sequence>
<proteinExistence type="predicted"/>